<proteinExistence type="predicted"/>
<evidence type="ECO:0000313" key="2">
    <source>
        <dbReference type="WBParaSite" id="ACAC_0000116201-mRNA-1"/>
    </source>
</evidence>
<dbReference type="WBParaSite" id="ACAC_0000116201-mRNA-1">
    <property type="protein sequence ID" value="ACAC_0000116201-mRNA-1"/>
    <property type="gene ID" value="ACAC_0000116201"/>
</dbReference>
<organism evidence="1 2">
    <name type="scientific">Angiostrongylus cantonensis</name>
    <name type="common">Rat lungworm</name>
    <dbReference type="NCBI Taxonomy" id="6313"/>
    <lineage>
        <taxon>Eukaryota</taxon>
        <taxon>Metazoa</taxon>
        <taxon>Ecdysozoa</taxon>
        <taxon>Nematoda</taxon>
        <taxon>Chromadorea</taxon>
        <taxon>Rhabditida</taxon>
        <taxon>Rhabditina</taxon>
        <taxon>Rhabditomorpha</taxon>
        <taxon>Strongyloidea</taxon>
        <taxon>Metastrongylidae</taxon>
        <taxon>Angiostrongylus</taxon>
    </lineage>
</organism>
<sequence length="128" mass="14410">MIEYYTILSVANMTVYLKQKVAQVIGMSSVSSREPSDRRGQDRLSFLTEREQQDISPYELKLFSKTLSEEHEDQSEGSDYLSRAHKLYQGRPVSVGISDIRSIMFSATTDEQNDGIETVAPQLATGIL</sequence>
<name>A0A0K0CV42_ANGCA</name>
<protein>
    <submittedName>
        <fullName evidence="2">Movement protein</fullName>
    </submittedName>
</protein>
<dbReference type="Proteomes" id="UP000035642">
    <property type="component" value="Unassembled WGS sequence"/>
</dbReference>
<reference evidence="2" key="2">
    <citation type="submission" date="2017-02" db="UniProtKB">
        <authorList>
            <consortium name="WormBaseParasite"/>
        </authorList>
    </citation>
    <scope>IDENTIFICATION</scope>
</reference>
<reference evidence="1" key="1">
    <citation type="submission" date="2012-09" db="EMBL/GenBank/DDBJ databases">
        <authorList>
            <person name="Martin A.A."/>
        </authorList>
    </citation>
    <scope>NUCLEOTIDE SEQUENCE</scope>
</reference>
<dbReference type="AlphaFoldDB" id="A0A0K0CV42"/>
<keyword evidence="1" id="KW-1185">Reference proteome</keyword>
<evidence type="ECO:0000313" key="1">
    <source>
        <dbReference type="Proteomes" id="UP000035642"/>
    </source>
</evidence>
<accession>A0A0K0CV42</accession>